<name>A0A1G9BH60_9GAMM</name>
<evidence type="ECO:0000256" key="3">
    <source>
        <dbReference type="ARBA" id="ARBA00023098"/>
    </source>
</evidence>
<sequence>MNYLAHLLLSGPDPDWRLGGLLGDFVKGPLRGERPPAIEAGIRLHRRIDAVSDAHPAYLTALQRLGPGWRRYGGIVLDIWFDHLLSRQWSAWHHESLDHFCDQCWRDFRARSRYIPPNAWRFMQRAEQFKLLQGYPDRAVITRSLERVGQRLRRPVPLEEAMPVLIAAEQPLQLDFNQLFSDLMLVARRFREDFSGFDNT</sequence>
<accession>A0A1G9BH60</accession>
<proteinExistence type="predicted"/>
<keyword evidence="4" id="KW-0275">Fatty acid biosynthesis</keyword>
<evidence type="ECO:0000313" key="5">
    <source>
        <dbReference type="EMBL" id="SDK38858.1"/>
    </source>
</evidence>
<dbReference type="Pfam" id="PF04336">
    <property type="entry name" value="ACP_PD"/>
    <property type="match status" value="1"/>
</dbReference>
<reference evidence="6" key="1">
    <citation type="submission" date="2016-10" db="EMBL/GenBank/DDBJ databases">
        <authorList>
            <person name="Varghese N."/>
            <person name="Submissions S."/>
        </authorList>
    </citation>
    <scope>NUCLEOTIDE SEQUENCE [LARGE SCALE GENOMIC DNA]</scope>
    <source>
        <strain evidence="6">CGMCC 1.10658</strain>
    </source>
</reference>
<dbReference type="PIRSF" id="PIRSF011489">
    <property type="entry name" value="DUF479"/>
    <property type="match status" value="1"/>
</dbReference>
<dbReference type="OrthoDB" id="8442777at2"/>
<dbReference type="InterPro" id="IPR007431">
    <property type="entry name" value="ACP_PD"/>
</dbReference>
<organism evidence="5 6">
    <name type="scientific">Microbulbifer yueqingensis</name>
    <dbReference type="NCBI Taxonomy" id="658219"/>
    <lineage>
        <taxon>Bacteria</taxon>
        <taxon>Pseudomonadati</taxon>
        <taxon>Pseudomonadota</taxon>
        <taxon>Gammaproteobacteria</taxon>
        <taxon>Cellvibrionales</taxon>
        <taxon>Microbulbiferaceae</taxon>
        <taxon>Microbulbifer</taxon>
    </lineage>
</organism>
<evidence type="ECO:0000313" key="6">
    <source>
        <dbReference type="Proteomes" id="UP000199305"/>
    </source>
</evidence>
<dbReference type="AlphaFoldDB" id="A0A1G9BH60"/>
<dbReference type="STRING" id="658219.SAMN05216212_2241"/>
<dbReference type="PANTHER" id="PTHR38764">
    <property type="entry name" value="ACYL CARRIER PROTEIN PHOSPHODIESTERASE"/>
    <property type="match status" value="1"/>
</dbReference>
<dbReference type="GO" id="GO:0008770">
    <property type="term" value="F:[acyl-carrier-protein] phosphodiesterase activity"/>
    <property type="evidence" value="ECO:0007669"/>
    <property type="project" value="InterPro"/>
</dbReference>
<evidence type="ECO:0000256" key="2">
    <source>
        <dbReference type="ARBA" id="ARBA00022801"/>
    </source>
</evidence>
<keyword evidence="6" id="KW-1185">Reference proteome</keyword>
<keyword evidence="3" id="KW-0443">Lipid metabolism</keyword>
<dbReference type="PANTHER" id="PTHR38764:SF1">
    <property type="entry name" value="ACYL CARRIER PROTEIN PHOSPHODIESTERASE"/>
    <property type="match status" value="1"/>
</dbReference>
<dbReference type="GO" id="GO:0006633">
    <property type="term" value="P:fatty acid biosynthetic process"/>
    <property type="evidence" value="ECO:0007669"/>
    <property type="project" value="UniProtKB-KW"/>
</dbReference>
<dbReference type="RefSeq" id="WP_091513660.1">
    <property type="nucleotide sequence ID" value="NZ_FNFH01000004.1"/>
</dbReference>
<protein>
    <submittedName>
        <fullName evidence="5">Acyl carrier protein phosphodiesterase</fullName>
    </submittedName>
</protein>
<gene>
    <name evidence="5" type="ORF">SAMN05216212_2241</name>
</gene>
<keyword evidence="4" id="KW-0276">Fatty acid metabolism</keyword>
<keyword evidence="2" id="KW-0378">Hydrolase</keyword>
<evidence type="ECO:0000256" key="4">
    <source>
        <dbReference type="ARBA" id="ARBA00023160"/>
    </source>
</evidence>
<keyword evidence="1" id="KW-0444">Lipid biosynthesis</keyword>
<dbReference type="EMBL" id="FNFH01000004">
    <property type="protein sequence ID" value="SDK38858.1"/>
    <property type="molecule type" value="Genomic_DNA"/>
</dbReference>
<evidence type="ECO:0000256" key="1">
    <source>
        <dbReference type="ARBA" id="ARBA00022516"/>
    </source>
</evidence>
<dbReference type="Proteomes" id="UP000199305">
    <property type="component" value="Unassembled WGS sequence"/>
</dbReference>